<reference evidence="1" key="1">
    <citation type="journal article" date="2021" name="Open Biol.">
        <title>Shared evolutionary footprints suggest mitochondrial oxidative damage underlies multiple complex I losses in fungi.</title>
        <authorList>
            <person name="Schikora-Tamarit M.A."/>
            <person name="Marcet-Houben M."/>
            <person name="Nosek J."/>
            <person name="Gabaldon T."/>
        </authorList>
    </citation>
    <scope>NUCLEOTIDE SEQUENCE</scope>
    <source>
        <strain evidence="1">CBS6341</strain>
    </source>
</reference>
<dbReference type="SUPFAM" id="SSF82199">
    <property type="entry name" value="SET domain"/>
    <property type="match status" value="1"/>
</dbReference>
<dbReference type="Proteomes" id="UP000769528">
    <property type="component" value="Unassembled WGS sequence"/>
</dbReference>
<dbReference type="GO" id="GO:0005634">
    <property type="term" value="C:nucleus"/>
    <property type="evidence" value="ECO:0007669"/>
    <property type="project" value="TreeGrafter"/>
</dbReference>
<dbReference type="Gene3D" id="3.90.1410.10">
    <property type="entry name" value="set domain protein methyltransferase, domain 1"/>
    <property type="match status" value="1"/>
</dbReference>
<dbReference type="InterPro" id="IPR046341">
    <property type="entry name" value="SET_dom_sf"/>
</dbReference>
<protein>
    <recommendedName>
        <fullName evidence="3">SET domain-containing protein</fullName>
    </recommendedName>
</protein>
<dbReference type="PANTHER" id="PTHR13271">
    <property type="entry name" value="UNCHARACTERIZED PUTATIVE METHYLTRANSFERASE"/>
    <property type="match status" value="1"/>
</dbReference>
<keyword evidence="2" id="KW-1185">Reference proteome</keyword>
<gene>
    <name evidence="1" type="ORF">WICMUC_005906</name>
</gene>
<comment type="caution">
    <text evidence="1">The sequence shown here is derived from an EMBL/GenBank/DDBJ whole genome shotgun (WGS) entry which is preliminary data.</text>
</comment>
<dbReference type="AlphaFoldDB" id="A0A9P8P1G1"/>
<dbReference type="EMBL" id="JAEUBF010001534">
    <property type="protein sequence ID" value="KAH3663467.1"/>
    <property type="molecule type" value="Genomic_DNA"/>
</dbReference>
<accession>A0A9P8P1G1</accession>
<evidence type="ECO:0000313" key="1">
    <source>
        <dbReference type="EMBL" id="KAH3663467.1"/>
    </source>
</evidence>
<reference evidence="1" key="2">
    <citation type="submission" date="2021-01" db="EMBL/GenBank/DDBJ databases">
        <authorList>
            <person name="Schikora-Tamarit M.A."/>
        </authorList>
    </citation>
    <scope>NUCLEOTIDE SEQUENCE</scope>
    <source>
        <strain evidence="1">CBS6341</strain>
    </source>
</reference>
<dbReference type="InterPro" id="IPR050600">
    <property type="entry name" value="SETD3_SETD6_MTase"/>
</dbReference>
<dbReference type="OrthoDB" id="42889at2759"/>
<evidence type="ECO:0000313" key="2">
    <source>
        <dbReference type="Proteomes" id="UP000769528"/>
    </source>
</evidence>
<proteinExistence type="predicted"/>
<organism evidence="1 2">
    <name type="scientific">Wickerhamomyces mucosus</name>
    <dbReference type="NCBI Taxonomy" id="1378264"/>
    <lineage>
        <taxon>Eukaryota</taxon>
        <taxon>Fungi</taxon>
        <taxon>Dikarya</taxon>
        <taxon>Ascomycota</taxon>
        <taxon>Saccharomycotina</taxon>
        <taxon>Saccharomycetes</taxon>
        <taxon>Phaffomycetales</taxon>
        <taxon>Wickerhamomycetaceae</taxon>
        <taxon>Wickerhamomyces</taxon>
    </lineage>
</organism>
<dbReference type="GO" id="GO:0016279">
    <property type="term" value="F:protein-lysine N-methyltransferase activity"/>
    <property type="evidence" value="ECO:0007669"/>
    <property type="project" value="TreeGrafter"/>
</dbReference>
<sequence>MELQHSNIQALLGWAKENGALIDPILEFKYKEGRGVYGIANRTLDVPSTSPQIKIPQNLIIKDDLAISHFGKLEGISVNGAIKLLVAKLKYSNGQVWANGTDLKSFFAPYINLLPQGKETNSVFFWNEEELKILENTNLGGALDDKLNAIFDEWLSLLKSLPSKFHDEEYKQDLEFANTFKGLKRSEFLEYLSMTTHSWTSFASFLWSTIIFTSRAFPHNIIDSKCQPGQAILLPLIDLLNHDNQTKVEWKYETVQTKGYFSLNNKDILKEGDEVLNNYGAKGNEELLLGYGFAIENNKNDSIALRVKLPLEKINSLYQNGVKIPRIEDYTQFAFDSSHQSDTSGPTEQDIQNGLLYFVNKSSLIPENLLQLFSFLNRNETENSFTLRSRLEALQQLRSALDRKKVLLNDFHVLDQTKADSKLIAFGDIYRQGQSEIYKLSISEIKKTEKDLLNQYKSKIQTLKKIYKRDEQLQELLSDNFCWNRYDIIEQEDFVDATLFIWIILHVFLASKDNYELPNFITITFKSLSLNKQLQVNEQFNDLAEYLLGIFKDHEIEQYLTAKNLTLASETIRLNSYTRPSTNEIIIVEPLSLLR</sequence>
<evidence type="ECO:0008006" key="3">
    <source>
        <dbReference type="Google" id="ProtNLM"/>
    </source>
</evidence>
<name>A0A9P8P1G1_9ASCO</name>
<dbReference type="PANTHER" id="PTHR13271:SF147">
    <property type="entry name" value="PROTEIN-LYSINE N-METHYLTRANSFERASE EFM1-RELATED"/>
    <property type="match status" value="1"/>
</dbReference>